<dbReference type="EMBL" id="UOGD01000404">
    <property type="protein sequence ID" value="VAX28153.1"/>
    <property type="molecule type" value="Genomic_DNA"/>
</dbReference>
<dbReference type="InterPro" id="IPR042072">
    <property type="entry name" value="DsrC-like_C"/>
</dbReference>
<evidence type="ECO:0000313" key="4">
    <source>
        <dbReference type="EMBL" id="VAX28153.1"/>
    </source>
</evidence>
<dbReference type="Pfam" id="PF04358">
    <property type="entry name" value="DsrC"/>
    <property type="match status" value="1"/>
</dbReference>
<comment type="similarity">
    <text evidence="2">Belongs to the DsrC/TusE family.</text>
</comment>
<evidence type="ECO:0000256" key="2">
    <source>
        <dbReference type="ARBA" id="ARBA00005718"/>
    </source>
</evidence>
<dbReference type="GO" id="GO:0002143">
    <property type="term" value="P:tRNA wobble position uridine thiolation"/>
    <property type="evidence" value="ECO:0007669"/>
    <property type="project" value="TreeGrafter"/>
</dbReference>
<accession>A0A3B1CU66</accession>
<name>A0A3B1CU66_9ZZZZ</name>
<dbReference type="PANTHER" id="PTHR37010">
    <property type="entry name" value="SULFURTRANSFERASE TUSE"/>
    <property type="match status" value="1"/>
</dbReference>
<comment type="subcellular location">
    <subcellularLocation>
        <location evidence="1">Cytoplasm</location>
    </subcellularLocation>
</comment>
<keyword evidence="3" id="KW-0963">Cytoplasm</keyword>
<organism evidence="4">
    <name type="scientific">hydrothermal vent metagenome</name>
    <dbReference type="NCBI Taxonomy" id="652676"/>
    <lineage>
        <taxon>unclassified sequences</taxon>
        <taxon>metagenomes</taxon>
        <taxon>ecological metagenomes</taxon>
    </lineage>
</organism>
<dbReference type="GO" id="GO:0005737">
    <property type="term" value="C:cytoplasm"/>
    <property type="evidence" value="ECO:0007669"/>
    <property type="project" value="UniProtKB-SubCell"/>
</dbReference>
<dbReference type="PIRSF" id="PIRSF006223">
    <property type="entry name" value="DsrC_TusE"/>
    <property type="match status" value="1"/>
</dbReference>
<dbReference type="InterPro" id="IPR043163">
    <property type="entry name" value="DsrC-like_N"/>
</dbReference>
<dbReference type="SUPFAM" id="SSF69721">
    <property type="entry name" value="DsrC, the gamma subunit of dissimilatory sulfite reductase"/>
    <property type="match status" value="1"/>
</dbReference>
<dbReference type="NCBIfam" id="TIGR03342">
    <property type="entry name" value="dsrC_tusE_dsvC"/>
    <property type="match status" value="1"/>
</dbReference>
<proteinExistence type="inferred from homology"/>
<protein>
    <submittedName>
        <fullName evidence="4">tRNA 2-thiouridine synthesis protein TusE</fullName>
    </submittedName>
</protein>
<dbReference type="PANTHER" id="PTHR37010:SF1">
    <property type="entry name" value="SULFURTRANSFERASE TUSE"/>
    <property type="match status" value="1"/>
</dbReference>
<dbReference type="GO" id="GO:0097163">
    <property type="term" value="F:sulfur carrier activity"/>
    <property type="evidence" value="ECO:0007669"/>
    <property type="project" value="TreeGrafter"/>
</dbReference>
<sequence length="105" mass="11677">MSTIEIAGKTLELDTDGNLANLSDWNEDVARELAKSEGIEELTDRHWQVINYMRKVYQENGDAPSIRKLTKESGVETKELYSLFPKGPAKKSAKIAGLPKPKGCI</sequence>
<reference evidence="4" key="1">
    <citation type="submission" date="2018-06" db="EMBL/GenBank/DDBJ databases">
        <authorList>
            <person name="Zhirakovskaya E."/>
        </authorList>
    </citation>
    <scope>NUCLEOTIDE SEQUENCE</scope>
</reference>
<dbReference type="InterPro" id="IPR025526">
    <property type="entry name" value="DsrC-like_dom_sf"/>
</dbReference>
<evidence type="ECO:0000256" key="3">
    <source>
        <dbReference type="ARBA" id="ARBA00022490"/>
    </source>
</evidence>
<dbReference type="InterPro" id="IPR007453">
    <property type="entry name" value="DsrC/TusE"/>
</dbReference>
<dbReference type="AlphaFoldDB" id="A0A3B1CU66"/>
<gene>
    <name evidence="4" type="ORF">MNBD_IGNAVI01-2971</name>
</gene>
<evidence type="ECO:0000256" key="1">
    <source>
        <dbReference type="ARBA" id="ARBA00004496"/>
    </source>
</evidence>
<dbReference type="Gene3D" id="1.10.10.370">
    <property type="entry name" value="DsrC-like protein, C-terminal domain"/>
    <property type="match status" value="1"/>
</dbReference>
<dbReference type="Gene3D" id="3.30.1420.10">
    <property type="match status" value="1"/>
</dbReference>